<dbReference type="Pfam" id="PF07526">
    <property type="entry name" value="POX"/>
    <property type="match status" value="1"/>
</dbReference>
<dbReference type="GO" id="GO:0006355">
    <property type="term" value="P:regulation of DNA-templated transcription"/>
    <property type="evidence" value="ECO:0007669"/>
    <property type="project" value="InterPro"/>
</dbReference>
<evidence type="ECO:0000313" key="12">
    <source>
        <dbReference type="Proteomes" id="UP001374584"/>
    </source>
</evidence>
<feature type="compositionally biased region" description="Polar residues" evidence="9">
    <location>
        <begin position="550"/>
        <end position="561"/>
    </location>
</feature>
<evidence type="ECO:0000256" key="9">
    <source>
        <dbReference type="SAM" id="MobiDB-lite"/>
    </source>
</evidence>
<dbReference type="GO" id="GO:0005634">
    <property type="term" value="C:nucleus"/>
    <property type="evidence" value="ECO:0007669"/>
    <property type="project" value="UniProtKB-SubCell"/>
</dbReference>
<evidence type="ECO:0000256" key="1">
    <source>
        <dbReference type="ARBA" id="ARBA00004123"/>
    </source>
</evidence>
<dbReference type="InterPro" id="IPR006563">
    <property type="entry name" value="POX_dom"/>
</dbReference>
<dbReference type="FunFam" id="1.10.10.60:FF:000083">
    <property type="entry name" value="BEL1-like homeodomain protein 4"/>
    <property type="match status" value="1"/>
</dbReference>
<dbReference type="Proteomes" id="UP001374584">
    <property type="component" value="Unassembled WGS sequence"/>
</dbReference>
<dbReference type="EMBL" id="JAYMYR010000004">
    <property type="protein sequence ID" value="KAK7366738.1"/>
    <property type="molecule type" value="Genomic_DNA"/>
</dbReference>
<dbReference type="CDD" id="cd00086">
    <property type="entry name" value="homeodomain"/>
    <property type="match status" value="1"/>
</dbReference>
<accession>A0AAN9RHN5</accession>
<evidence type="ECO:0000256" key="5">
    <source>
        <dbReference type="ARBA" id="ARBA00023155"/>
    </source>
</evidence>
<comment type="similarity">
    <text evidence="2">Belongs to the TALE/BELL homeobox family.</text>
</comment>
<dbReference type="PANTHER" id="PTHR11850">
    <property type="entry name" value="HOMEOBOX PROTEIN TRANSCRIPTION FACTORS"/>
    <property type="match status" value="1"/>
</dbReference>
<keyword evidence="4 8" id="KW-0238">DNA-binding</keyword>
<dbReference type="InterPro" id="IPR008422">
    <property type="entry name" value="KN_HD"/>
</dbReference>
<dbReference type="SMART" id="SM00389">
    <property type="entry name" value="HOX"/>
    <property type="match status" value="1"/>
</dbReference>
<name>A0AAN9RHN5_PHACN</name>
<comment type="caution">
    <text evidence="11">The sequence shown here is derived from an EMBL/GenBank/DDBJ whole genome shotgun (WGS) entry which is preliminary data.</text>
</comment>
<dbReference type="SUPFAM" id="SSF46689">
    <property type="entry name" value="Homeodomain-like"/>
    <property type="match status" value="1"/>
</dbReference>
<keyword evidence="12" id="KW-1185">Reference proteome</keyword>
<feature type="DNA-binding region" description="Homeobox" evidence="8">
    <location>
        <begin position="459"/>
        <end position="521"/>
    </location>
</feature>
<dbReference type="GO" id="GO:0003677">
    <property type="term" value="F:DNA binding"/>
    <property type="evidence" value="ECO:0007669"/>
    <property type="project" value="UniProtKB-UniRule"/>
</dbReference>
<dbReference type="InterPro" id="IPR009057">
    <property type="entry name" value="Homeodomain-like_sf"/>
</dbReference>
<protein>
    <recommendedName>
        <fullName evidence="10">Homeobox domain-containing protein</fullName>
    </recommendedName>
</protein>
<feature type="region of interest" description="Disordered" evidence="9">
    <location>
        <begin position="1"/>
        <end position="33"/>
    </location>
</feature>
<reference evidence="11 12" key="1">
    <citation type="submission" date="2024-01" db="EMBL/GenBank/DDBJ databases">
        <title>The genomes of 5 underutilized Papilionoideae crops provide insights into root nodulation and disease resistanc.</title>
        <authorList>
            <person name="Jiang F."/>
        </authorList>
    </citation>
    <scope>NUCLEOTIDE SEQUENCE [LARGE SCALE GENOMIC DNA]</scope>
    <source>
        <strain evidence="11">JINMINGXINNONG_FW02</strain>
        <tissue evidence="11">Leaves</tissue>
    </source>
</reference>
<feature type="compositionally biased region" description="Basic and acidic residues" evidence="9">
    <location>
        <begin position="17"/>
        <end position="33"/>
    </location>
</feature>
<keyword evidence="3" id="KW-0805">Transcription regulation</keyword>
<dbReference type="SMART" id="SM00574">
    <property type="entry name" value="POX"/>
    <property type="match status" value="1"/>
</dbReference>
<feature type="region of interest" description="Disordered" evidence="9">
    <location>
        <begin position="534"/>
        <end position="573"/>
    </location>
</feature>
<evidence type="ECO:0000256" key="3">
    <source>
        <dbReference type="ARBA" id="ARBA00023015"/>
    </source>
</evidence>
<evidence type="ECO:0000256" key="7">
    <source>
        <dbReference type="ARBA" id="ARBA00023242"/>
    </source>
</evidence>
<organism evidence="11 12">
    <name type="scientific">Phaseolus coccineus</name>
    <name type="common">Scarlet runner bean</name>
    <name type="synonym">Phaseolus multiflorus</name>
    <dbReference type="NCBI Taxonomy" id="3886"/>
    <lineage>
        <taxon>Eukaryota</taxon>
        <taxon>Viridiplantae</taxon>
        <taxon>Streptophyta</taxon>
        <taxon>Embryophyta</taxon>
        <taxon>Tracheophyta</taxon>
        <taxon>Spermatophyta</taxon>
        <taxon>Magnoliopsida</taxon>
        <taxon>eudicotyledons</taxon>
        <taxon>Gunneridae</taxon>
        <taxon>Pentapetalae</taxon>
        <taxon>rosids</taxon>
        <taxon>fabids</taxon>
        <taxon>Fabales</taxon>
        <taxon>Fabaceae</taxon>
        <taxon>Papilionoideae</taxon>
        <taxon>50 kb inversion clade</taxon>
        <taxon>NPAAA clade</taxon>
        <taxon>indigoferoid/millettioid clade</taxon>
        <taxon>Phaseoleae</taxon>
        <taxon>Phaseolus</taxon>
    </lineage>
</organism>
<feature type="domain" description="Homeobox" evidence="10">
    <location>
        <begin position="457"/>
        <end position="520"/>
    </location>
</feature>
<dbReference type="InterPro" id="IPR001356">
    <property type="entry name" value="HD"/>
</dbReference>
<gene>
    <name evidence="11" type="ORF">VNO80_08735</name>
</gene>
<proteinExistence type="inferred from homology"/>
<keyword evidence="6" id="KW-0804">Transcription</keyword>
<evidence type="ECO:0000313" key="11">
    <source>
        <dbReference type="EMBL" id="KAK7366738.1"/>
    </source>
</evidence>
<dbReference type="Pfam" id="PF05920">
    <property type="entry name" value="Homeobox_KN"/>
    <property type="match status" value="1"/>
</dbReference>
<dbReference type="PROSITE" id="PS50071">
    <property type="entry name" value="HOMEOBOX_2"/>
    <property type="match status" value="1"/>
</dbReference>
<evidence type="ECO:0000256" key="2">
    <source>
        <dbReference type="ARBA" id="ARBA00006454"/>
    </source>
</evidence>
<dbReference type="InterPro" id="IPR050224">
    <property type="entry name" value="TALE_homeobox"/>
</dbReference>
<evidence type="ECO:0000256" key="4">
    <source>
        <dbReference type="ARBA" id="ARBA00023125"/>
    </source>
</evidence>
<dbReference type="Gene3D" id="1.10.10.60">
    <property type="entry name" value="Homeodomain-like"/>
    <property type="match status" value="1"/>
</dbReference>
<sequence>MRKHARSAQCTPRYPKRLADEKKREERSEKRDSEVMGREICGLWIILWDDTTQQTKHTPCNNIPATQLCEGKSSTGFCYSDVSPGNPTMLVNQIQGFVSDPEMYNLSTGMEMIGFPKSDTNAVMWRSFIPKPGPSSSKTINDSSTPFYHHDYNSSKPSDFTPGNISETSAENLIVGAHDSAPWQDDNNHSRFDDSSLRCVFPCEANERPSQGLSLSLSSTNPSTIGLQSFELRQTSHHPDFVPSSSREGFFGKPVSVQQQQMLQDGYVSSNSKATSVYQQGHFLVKNSKYLVPAQDLLNEFCSLDAKQSEAGKPKSLKKQWEEENNCTGSLKKPSLTSLEFVELQKRKTKLLSMLEEVDRRYKHYRNQMKSVVSSFETVAGNGAATVYSALALKAMSRHFKCLKDGILGQIQTTRKAMGEKDPVAPGTTRGETPRLKVIDQALRQQRAFQQMSMIETHPWRPQRGLPERAVSVLRAWLFEHFLHPYPSDVDKHILARQTGLSRGQVSNWFINARVRLWKPMVEEMYLEEVKDHENNMASSEGATDPDNDINPNVQNPPLHSSRSEDQKPSLLRMDSECASSIINNHTLDNKNDPKGQEQCFGSVELDFSSYTHHSSGMVSFGSNDQNGNSQSGVSLTLGLQQHGVSLAFPPPTQSSLYYPNPRDQIEDCQPVQYSLLDGEGQNLPYRNLMGAQLLHDLAG</sequence>
<dbReference type="AlphaFoldDB" id="A0AAN9RHN5"/>
<keyword evidence="5 8" id="KW-0371">Homeobox</keyword>
<evidence type="ECO:0000259" key="10">
    <source>
        <dbReference type="PROSITE" id="PS50071"/>
    </source>
</evidence>
<evidence type="ECO:0000256" key="8">
    <source>
        <dbReference type="PROSITE-ProRule" id="PRU00108"/>
    </source>
</evidence>
<evidence type="ECO:0000256" key="6">
    <source>
        <dbReference type="ARBA" id="ARBA00023163"/>
    </source>
</evidence>
<keyword evidence="7 8" id="KW-0539">Nucleus</keyword>
<comment type="subcellular location">
    <subcellularLocation>
        <location evidence="1 8">Nucleus</location>
    </subcellularLocation>
</comment>